<accession>A0A930UBH3</accession>
<protein>
    <submittedName>
        <fullName evidence="1">Uncharacterized protein</fullName>
    </submittedName>
</protein>
<comment type="caution">
    <text evidence="1">The sequence shown here is derived from an EMBL/GenBank/DDBJ whole genome shotgun (WGS) entry which is preliminary data.</text>
</comment>
<dbReference type="AlphaFoldDB" id="A0A930UBH3"/>
<reference evidence="1" key="1">
    <citation type="submission" date="2020-11" db="EMBL/GenBank/DDBJ databases">
        <title>Genome of Flavobacterium soyangense.</title>
        <authorList>
            <person name="Liu Q."/>
            <person name="Xin Y.-H."/>
        </authorList>
    </citation>
    <scope>NUCLEOTIDE SEQUENCE</scope>
    <source>
        <strain evidence="1">CGMCC 1.13493</strain>
    </source>
</reference>
<gene>
    <name evidence="1" type="ORF">IR213_10445</name>
</gene>
<name>A0A930UBH3_9FLAO</name>
<dbReference type="Proteomes" id="UP000646211">
    <property type="component" value="Unassembled WGS sequence"/>
</dbReference>
<dbReference type="RefSeq" id="WP_194312264.1">
    <property type="nucleotide sequence ID" value="NZ_JADHEC010000022.1"/>
</dbReference>
<keyword evidence="2" id="KW-1185">Reference proteome</keyword>
<dbReference type="EMBL" id="JADHEC010000022">
    <property type="protein sequence ID" value="MBF2709010.1"/>
    <property type="molecule type" value="Genomic_DNA"/>
</dbReference>
<sequence>MITYLSPIIKTLIIQKLFDKINSEFEEEIIPVIPEKYAINRHCLYNVEQKIKNDGGTACFGWSIYQSEDLCEAEKHVVWENSEGDLIDVTPNEVGLKQIMFLPDNRYKNVDELNVRINLSDSKAIDTLISLFSIDHQLYLDYAIKIKNGFTMPNDVKRMQDEVKNIIDFYQDYIGKGVKRFTVCYCGSNKSYNNCHSNITIKDLNKKLVEFRLNRK</sequence>
<proteinExistence type="predicted"/>
<evidence type="ECO:0000313" key="1">
    <source>
        <dbReference type="EMBL" id="MBF2709010.1"/>
    </source>
</evidence>
<organism evidence="1 2">
    <name type="scientific">Flavobacterium soyangense</name>
    <dbReference type="NCBI Taxonomy" id="2023265"/>
    <lineage>
        <taxon>Bacteria</taxon>
        <taxon>Pseudomonadati</taxon>
        <taxon>Bacteroidota</taxon>
        <taxon>Flavobacteriia</taxon>
        <taxon>Flavobacteriales</taxon>
        <taxon>Flavobacteriaceae</taxon>
        <taxon>Flavobacterium</taxon>
    </lineage>
</organism>
<evidence type="ECO:0000313" key="2">
    <source>
        <dbReference type="Proteomes" id="UP000646211"/>
    </source>
</evidence>